<accession>A0AAW2DK68</accession>
<organism evidence="2 3">
    <name type="scientific">Lithocarpus litseifolius</name>
    <dbReference type="NCBI Taxonomy" id="425828"/>
    <lineage>
        <taxon>Eukaryota</taxon>
        <taxon>Viridiplantae</taxon>
        <taxon>Streptophyta</taxon>
        <taxon>Embryophyta</taxon>
        <taxon>Tracheophyta</taxon>
        <taxon>Spermatophyta</taxon>
        <taxon>Magnoliopsida</taxon>
        <taxon>eudicotyledons</taxon>
        <taxon>Gunneridae</taxon>
        <taxon>Pentapetalae</taxon>
        <taxon>rosids</taxon>
        <taxon>fabids</taxon>
        <taxon>Fagales</taxon>
        <taxon>Fagaceae</taxon>
        <taxon>Lithocarpus</taxon>
    </lineage>
</organism>
<protein>
    <recommendedName>
        <fullName evidence="1">RNase H type-1 domain-containing protein</fullName>
    </recommendedName>
</protein>
<name>A0AAW2DK68_9ROSI</name>
<dbReference type="AlphaFoldDB" id="A0AAW2DK68"/>
<evidence type="ECO:0000313" key="2">
    <source>
        <dbReference type="EMBL" id="KAL0010574.1"/>
    </source>
</evidence>
<dbReference type="InterPro" id="IPR053151">
    <property type="entry name" value="RNase_H-like"/>
</dbReference>
<dbReference type="GO" id="GO:0004523">
    <property type="term" value="F:RNA-DNA hybrid ribonuclease activity"/>
    <property type="evidence" value="ECO:0007669"/>
    <property type="project" value="InterPro"/>
</dbReference>
<dbReference type="InterPro" id="IPR002156">
    <property type="entry name" value="RNaseH_domain"/>
</dbReference>
<dbReference type="CDD" id="cd06222">
    <property type="entry name" value="RNase_H_like"/>
    <property type="match status" value="1"/>
</dbReference>
<dbReference type="InterPro" id="IPR036397">
    <property type="entry name" value="RNaseH_sf"/>
</dbReference>
<dbReference type="SUPFAM" id="SSF53098">
    <property type="entry name" value="Ribonuclease H-like"/>
    <property type="match status" value="1"/>
</dbReference>
<dbReference type="InterPro" id="IPR044730">
    <property type="entry name" value="RNase_H-like_dom_plant"/>
</dbReference>
<keyword evidence="3" id="KW-1185">Reference proteome</keyword>
<dbReference type="Pfam" id="PF13456">
    <property type="entry name" value="RVT_3"/>
    <property type="match status" value="1"/>
</dbReference>
<feature type="domain" description="RNase H type-1" evidence="1">
    <location>
        <begin position="34"/>
        <end position="132"/>
    </location>
</feature>
<sequence length="135" mass="14748">MEYEHCVKVPKAITNQAVKRIRWEKPEAGWFRLNSDGSSTGNPGPASSGGLIRNGEGDWVCGYARKIGVATSFAAKLWGLRDGLLQCFNLQLPAVEIQIDAKSIVDLLNKSKNANIVTSALVDDCKYLITQLPQT</sequence>
<gene>
    <name evidence="2" type="ORF">SO802_005682</name>
</gene>
<reference evidence="2 3" key="1">
    <citation type="submission" date="2024-01" db="EMBL/GenBank/DDBJ databases">
        <title>A telomere-to-telomere, gap-free genome of sweet tea (Lithocarpus litseifolius).</title>
        <authorList>
            <person name="Zhou J."/>
        </authorList>
    </citation>
    <scope>NUCLEOTIDE SEQUENCE [LARGE SCALE GENOMIC DNA]</scope>
    <source>
        <strain evidence="2">Zhou-2022a</strain>
        <tissue evidence="2">Leaf</tissue>
    </source>
</reference>
<evidence type="ECO:0000313" key="3">
    <source>
        <dbReference type="Proteomes" id="UP001459277"/>
    </source>
</evidence>
<comment type="caution">
    <text evidence="2">The sequence shown here is derived from an EMBL/GenBank/DDBJ whole genome shotgun (WGS) entry which is preliminary data.</text>
</comment>
<dbReference type="PANTHER" id="PTHR47723:SF19">
    <property type="entry name" value="POLYNUCLEOTIDYL TRANSFERASE, RIBONUCLEASE H-LIKE SUPERFAMILY PROTEIN"/>
    <property type="match status" value="1"/>
</dbReference>
<dbReference type="EMBL" id="JAZDWU010000002">
    <property type="protein sequence ID" value="KAL0010574.1"/>
    <property type="molecule type" value="Genomic_DNA"/>
</dbReference>
<dbReference type="GO" id="GO:0003676">
    <property type="term" value="F:nucleic acid binding"/>
    <property type="evidence" value="ECO:0007669"/>
    <property type="project" value="InterPro"/>
</dbReference>
<dbReference type="InterPro" id="IPR012337">
    <property type="entry name" value="RNaseH-like_sf"/>
</dbReference>
<dbReference type="Proteomes" id="UP001459277">
    <property type="component" value="Unassembled WGS sequence"/>
</dbReference>
<evidence type="ECO:0000259" key="1">
    <source>
        <dbReference type="Pfam" id="PF13456"/>
    </source>
</evidence>
<dbReference type="Gene3D" id="3.30.420.10">
    <property type="entry name" value="Ribonuclease H-like superfamily/Ribonuclease H"/>
    <property type="match status" value="1"/>
</dbReference>
<dbReference type="PANTHER" id="PTHR47723">
    <property type="entry name" value="OS05G0353850 PROTEIN"/>
    <property type="match status" value="1"/>
</dbReference>
<proteinExistence type="predicted"/>